<name>A0A7R5L3H8_9PASS</name>
<evidence type="ECO:0000313" key="1">
    <source>
        <dbReference type="Proteomes" id="UP000504627"/>
    </source>
</evidence>
<protein>
    <submittedName>
        <fullName evidence="2">Uncharacterized protein LOC113999848</fullName>
    </submittedName>
</protein>
<evidence type="ECO:0000313" key="2">
    <source>
        <dbReference type="RefSeq" id="XP_039244049.1"/>
    </source>
</evidence>
<gene>
    <name evidence="2" type="primary">LOC113999848</name>
</gene>
<sequence>MALFVIEGLECMELTVGNGTVESLRTGKKEYPGNYGPISLTSVPVKIMENIILGGTEKCLEDNTVIGHGQHDSMSGKSFLSNLISSYDKQGAGWVQLLQPPGPGRAHRRECAREEGPASLAWEKRSLQDFQEGAEAQKIGECSAGCNVGPSCQKKSSKQVHQSSAGFTTKIHQNCLCYSLPFLTWASWQKTIKREKLIRILLTLLKHGGYACVTGTATSNNILNNDTSMTQRDLDNFVNQIHLRSMSKCRSQAYLAMKNGGHTCGMRECVFETGTLLKINPLKRHLEKKIAAGHNNNPRISKQ</sequence>
<dbReference type="AlphaFoldDB" id="A0A7R5L3H8"/>
<organism evidence="1 2">
    <name type="scientific">Pipra filicauda</name>
    <name type="common">Wire-tailed manakin</name>
    <dbReference type="NCBI Taxonomy" id="649802"/>
    <lineage>
        <taxon>Eukaryota</taxon>
        <taxon>Metazoa</taxon>
        <taxon>Chordata</taxon>
        <taxon>Craniata</taxon>
        <taxon>Vertebrata</taxon>
        <taxon>Euteleostomi</taxon>
        <taxon>Archelosauria</taxon>
        <taxon>Archosauria</taxon>
        <taxon>Dinosauria</taxon>
        <taxon>Saurischia</taxon>
        <taxon>Theropoda</taxon>
        <taxon>Coelurosauria</taxon>
        <taxon>Aves</taxon>
        <taxon>Neognathae</taxon>
        <taxon>Neoaves</taxon>
        <taxon>Telluraves</taxon>
        <taxon>Australaves</taxon>
        <taxon>Passeriformes</taxon>
        <taxon>Pipridae</taxon>
        <taxon>Pipra</taxon>
    </lineage>
</organism>
<dbReference type="RefSeq" id="XP_039244049.1">
    <property type="nucleotide sequence ID" value="XM_039388115.1"/>
</dbReference>
<dbReference type="Proteomes" id="UP000504627">
    <property type="component" value="Unplaced"/>
</dbReference>
<dbReference type="GeneID" id="113999848"/>
<accession>A0A7R5L3H8</accession>
<dbReference type="InParanoid" id="A0A7R5L3H8"/>
<reference evidence="2" key="1">
    <citation type="submission" date="2025-08" db="UniProtKB">
        <authorList>
            <consortium name="RefSeq"/>
        </authorList>
    </citation>
    <scope>IDENTIFICATION</scope>
    <source>
        <tissue evidence="2">Muscle</tissue>
    </source>
</reference>
<proteinExistence type="predicted"/>
<keyword evidence="1" id="KW-1185">Reference proteome</keyword>